<dbReference type="PROSITE" id="PS50157">
    <property type="entry name" value="ZINC_FINGER_C2H2_2"/>
    <property type="match status" value="2"/>
</dbReference>
<reference evidence="18" key="1">
    <citation type="submission" date="2025-08" db="UniProtKB">
        <authorList>
            <consortium name="Ensembl"/>
        </authorList>
    </citation>
    <scope>IDENTIFICATION</scope>
</reference>
<keyword evidence="8" id="KW-0862">Zinc</keyword>
<evidence type="ECO:0000256" key="11">
    <source>
        <dbReference type="ARBA" id="ARBA00023125"/>
    </source>
</evidence>
<feature type="domain" description="C2H2-type" evidence="17">
    <location>
        <begin position="109"/>
        <end position="137"/>
    </location>
</feature>
<sequence>GRNGSAGGKVGIKTLSHHVSFTCIHAHVRHSVTAPPHMHHVPSMTSLSFFLSHSVSKATMIAQWKEMFKTLSRVKCPSSDCWCEFPSVFSLKQHYERCQGVGLAFRLRFSCPSCEAVFVAKAQLQKHLVWNHSDRGGTQEQRSKQSAFDSGGKERCNGIPLKSTTLYKPKRGSPVFPSLSFSLFTHSITHFCLFKVLAVLLPVVMAPKLPVLFLFSISLESGRKQKTPKKFTGEQPSITGAFTLKGKQIKLCILRSKKKKGVICVWFLGGKDNAGFQVDTYSTHVSSLPGSMEDVCQKQIIKRGEVTCPNCVSITRKTMAGLRKHMEVCEQLQEALRCQHCRKQFKSKAGLNYHTMAEHMNKVGDTPLDEQKERERLRKVLKQMGKLRCAKQVPGYEKKIL</sequence>
<dbReference type="SMART" id="SM00355">
    <property type="entry name" value="ZnF_C2H2"/>
    <property type="match status" value="3"/>
</dbReference>
<dbReference type="PROSITE" id="PS00028">
    <property type="entry name" value="ZINC_FINGER_C2H2_1"/>
    <property type="match status" value="2"/>
</dbReference>
<evidence type="ECO:0000256" key="5">
    <source>
        <dbReference type="ARBA" id="ARBA00022723"/>
    </source>
</evidence>
<evidence type="ECO:0000256" key="4">
    <source>
        <dbReference type="ARBA" id="ARBA00022499"/>
    </source>
</evidence>
<protein>
    <recommendedName>
        <fullName evidence="14">Zinc finger protein 512</fullName>
    </recommendedName>
</protein>
<evidence type="ECO:0000256" key="1">
    <source>
        <dbReference type="ARBA" id="ARBA00003767"/>
    </source>
</evidence>
<reference evidence="18" key="2">
    <citation type="submission" date="2025-09" db="UniProtKB">
        <authorList>
            <consortium name="Ensembl"/>
        </authorList>
    </citation>
    <scope>IDENTIFICATION</scope>
</reference>
<keyword evidence="19" id="KW-1185">Reference proteome</keyword>
<dbReference type="AlphaFoldDB" id="A0A8C5QRM6"/>
<dbReference type="PANTHER" id="PTHR22979">
    <property type="entry name" value="ZINC FINGER PROTEIN-RELATED"/>
    <property type="match status" value="1"/>
</dbReference>
<proteinExistence type="inferred from homology"/>
<dbReference type="Proteomes" id="UP000694569">
    <property type="component" value="Unplaced"/>
</dbReference>
<dbReference type="InterPro" id="IPR048408">
    <property type="entry name" value="ZNF512_C2HC"/>
</dbReference>
<evidence type="ECO:0000256" key="8">
    <source>
        <dbReference type="ARBA" id="ARBA00022833"/>
    </source>
</evidence>
<organism evidence="18 19">
    <name type="scientific">Leptobrachium leishanense</name>
    <name type="common">Leishan spiny toad</name>
    <dbReference type="NCBI Taxonomy" id="445787"/>
    <lineage>
        <taxon>Eukaryota</taxon>
        <taxon>Metazoa</taxon>
        <taxon>Chordata</taxon>
        <taxon>Craniata</taxon>
        <taxon>Vertebrata</taxon>
        <taxon>Euteleostomi</taxon>
        <taxon>Amphibia</taxon>
        <taxon>Batrachia</taxon>
        <taxon>Anura</taxon>
        <taxon>Pelobatoidea</taxon>
        <taxon>Megophryidae</taxon>
        <taxon>Leptobrachium</taxon>
    </lineage>
</organism>
<dbReference type="InterPro" id="IPR048403">
    <property type="entry name" value="ZNF512_znf-C2H2"/>
</dbReference>
<keyword evidence="9" id="KW-0832">Ubl conjugation</keyword>
<evidence type="ECO:0000256" key="14">
    <source>
        <dbReference type="ARBA" id="ARBA00039955"/>
    </source>
</evidence>
<keyword evidence="11" id="KW-0238">DNA-binding</keyword>
<feature type="domain" description="C2H2-type" evidence="17">
    <location>
        <begin position="336"/>
        <end position="364"/>
    </location>
</feature>
<dbReference type="SUPFAM" id="SSF57667">
    <property type="entry name" value="beta-beta-alpha zinc fingers"/>
    <property type="match status" value="3"/>
</dbReference>
<dbReference type="InterPro" id="IPR013087">
    <property type="entry name" value="Znf_C2H2_type"/>
</dbReference>
<evidence type="ECO:0000256" key="16">
    <source>
        <dbReference type="SAM" id="MobiDB-lite"/>
    </source>
</evidence>
<dbReference type="PANTHER" id="PTHR22979:SF3">
    <property type="entry name" value="ZINC FINGER PROTEIN 512B"/>
    <property type="match status" value="1"/>
</dbReference>
<evidence type="ECO:0000256" key="6">
    <source>
        <dbReference type="ARBA" id="ARBA00022737"/>
    </source>
</evidence>
<evidence type="ECO:0000259" key="17">
    <source>
        <dbReference type="PROSITE" id="PS50157"/>
    </source>
</evidence>
<keyword evidence="4" id="KW-1017">Isopeptide bond</keyword>
<dbReference type="Ensembl" id="ENSLLET00000043315.1">
    <property type="protein sequence ID" value="ENSLLEP00000041646.1"/>
    <property type="gene ID" value="ENSLLEG00000026417.1"/>
</dbReference>
<keyword evidence="6" id="KW-0677">Repeat</keyword>
<dbReference type="OrthoDB" id="7463797at2759"/>
<evidence type="ECO:0000256" key="3">
    <source>
        <dbReference type="ARBA" id="ARBA00006991"/>
    </source>
</evidence>
<keyword evidence="5" id="KW-0479">Metal-binding</keyword>
<dbReference type="GO" id="GO:0008270">
    <property type="term" value="F:zinc ion binding"/>
    <property type="evidence" value="ECO:0007669"/>
    <property type="project" value="UniProtKB-KW"/>
</dbReference>
<dbReference type="Gene3D" id="3.30.160.60">
    <property type="entry name" value="Classic Zinc Finger"/>
    <property type="match status" value="2"/>
</dbReference>
<name>A0A8C5QRM6_9ANUR</name>
<dbReference type="InterPro" id="IPR036236">
    <property type="entry name" value="Znf_C2H2_sf"/>
</dbReference>
<keyword evidence="13" id="KW-0539">Nucleus</keyword>
<comment type="similarity">
    <text evidence="3">Belongs to the krueppel C2H2-type zinc-finger protein family.</text>
</comment>
<evidence type="ECO:0000313" key="18">
    <source>
        <dbReference type="Ensembl" id="ENSLLEP00000041646.1"/>
    </source>
</evidence>
<dbReference type="Pfam" id="PF21276">
    <property type="entry name" value="ZNF512_C2HC"/>
    <property type="match status" value="1"/>
</dbReference>
<dbReference type="GO" id="GO:0003677">
    <property type="term" value="F:DNA binding"/>
    <property type="evidence" value="ECO:0007669"/>
    <property type="project" value="UniProtKB-KW"/>
</dbReference>
<accession>A0A8C5QRM6</accession>
<dbReference type="Pfam" id="PF21367">
    <property type="entry name" value="ZNF512_zf-C2H2"/>
    <property type="match status" value="1"/>
</dbReference>
<feature type="region of interest" description="Disordered" evidence="16">
    <location>
        <begin position="134"/>
        <end position="156"/>
    </location>
</feature>
<keyword evidence="10" id="KW-0805">Transcription regulation</keyword>
<feature type="compositionally biased region" description="Basic and acidic residues" evidence="16">
    <location>
        <begin position="134"/>
        <end position="143"/>
    </location>
</feature>
<comment type="function">
    <text evidence="1">May be involved in transcriptional regulation.</text>
</comment>
<dbReference type="GO" id="GO:0005634">
    <property type="term" value="C:nucleus"/>
    <property type="evidence" value="ECO:0007669"/>
    <property type="project" value="UniProtKB-SubCell"/>
</dbReference>
<dbReference type="GeneTree" id="ENSGT00940000159165"/>
<evidence type="ECO:0000256" key="9">
    <source>
        <dbReference type="ARBA" id="ARBA00022843"/>
    </source>
</evidence>
<evidence type="ECO:0000256" key="7">
    <source>
        <dbReference type="ARBA" id="ARBA00022771"/>
    </source>
</evidence>
<evidence type="ECO:0000256" key="10">
    <source>
        <dbReference type="ARBA" id="ARBA00023015"/>
    </source>
</evidence>
<comment type="subcellular location">
    <subcellularLocation>
        <location evidence="2">Nucleus</location>
    </subcellularLocation>
</comment>
<evidence type="ECO:0000256" key="2">
    <source>
        <dbReference type="ARBA" id="ARBA00004123"/>
    </source>
</evidence>
<keyword evidence="12" id="KW-0804">Transcription</keyword>
<keyword evidence="7 15" id="KW-0863">Zinc-finger</keyword>
<evidence type="ECO:0000313" key="19">
    <source>
        <dbReference type="Proteomes" id="UP000694569"/>
    </source>
</evidence>
<evidence type="ECO:0000256" key="15">
    <source>
        <dbReference type="PROSITE-ProRule" id="PRU00042"/>
    </source>
</evidence>
<dbReference type="InterPro" id="IPR052274">
    <property type="entry name" value="Krueppel_C2H2_Zn-finger"/>
</dbReference>
<evidence type="ECO:0000256" key="13">
    <source>
        <dbReference type="ARBA" id="ARBA00023242"/>
    </source>
</evidence>
<evidence type="ECO:0000256" key="12">
    <source>
        <dbReference type="ARBA" id="ARBA00023163"/>
    </source>
</evidence>